<organism evidence="3 4">
    <name type="scientific">Zingiber officinale</name>
    <name type="common">Ginger</name>
    <name type="synonym">Amomum zingiber</name>
    <dbReference type="NCBI Taxonomy" id="94328"/>
    <lineage>
        <taxon>Eukaryota</taxon>
        <taxon>Viridiplantae</taxon>
        <taxon>Streptophyta</taxon>
        <taxon>Embryophyta</taxon>
        <taxon>Tracheophyta</taxon>
        <taxon>Spermatophyta</taxon>
        <taxon>Magnoliopsida</taxon>
        <taxon>Liliopsida</taxon>
        <taxon>Zingiberales</taxon>
        <taxon>Zingiberaceae</taxon>
        <taxon>Zingiber</taxon>
    </lineage>
</organism>
<dbReference type="PANTHER" id="PTHR11439:SF517">
    <property type="entry name" value="CYSTEINE-RICH RLK (RECEPTOR-LIKE PROTEIN KINASE) 8"/>
    <property type="match status" value="1"/>
</dbReference>
<protein>
    <recommendedName>
        <fullName evidence="5">GAG-pre-integrase domain-containing protein</fullName>
    </recommendedName>
</protein>
<proteinExistence type="predicted"/>
<dbReference type="Pfam" id="PF13976">
    <property type="entry name" value="gag_pre-integrs"/>
    <property type="match status" value="1"/>
</dbReference>
<dbReference type="Proteomes" id="UP000734854">
    <property type="component" value="Unassembled WGS sequence"/>
</dbReference>
<comment type="caution">
    <text evidence="3">The sequence shown here is derived from an EMBL/GenBank/DDBJ whole genome shotgun (WGS) entry which is preliminary data.</text>
</comment>
<feature type="domain" description="Retrovirus-related Pol polyprotein from transposon TNT 1-94-like beta-barrel" evidence="2">
    <location>
        <begin position="45"/>
        <end position="120"/>
    </location>
</feature>
<reference evidence="3 4" key="1">
    <citation type="submission" date="2020-08" db="EMBL/GenBank/DDBJ databases">
        <title>Plant Genome Project.</title>
        <authorList>
            <person name="Zhang R.-G."/>
        </authorList>
    </citation>
    <scope>NUCLEOTIDE SEQUENCE [LARGE SCALE GENOMIC DNA]</scope>
    <source>
        <tissue evidence="3">Rhizome</tissue>
    </source>
</reference>
<feature type="domain" description="GAG-pre-integrase" evidence="1">
    <location>
        <begin position="150"/>
        <end position="215"/>
    </location>
</feature>
<dbReference type="InterPro" id="IPR025724">
    <property type="entry name" value="GAG-pre-integrase_dom"/>
</dbReference>
<evidence type="ECO:0000259" key="1">
    <source>
        <dbReference type="Pfam" id="PF13976"/>
    </source>
</evidence>
<keyword evidence="4" id="KW-1185">Reference proteome</keyword>
<name>A0A8J5M055_ZINOF</name>
<evidence type="ECO:0000259" key="2">
    <source>
        <dbReference type="Pfam" id="PF22936"/>
    </source>
</evidence>
<accession>A0A8J5M055</accession>
<dbReference type="AlphaFoldDB" id="A0A8J5M055"/>
<evidence type="ECO:0000313" key="4">
    <source>
        <dbReference type="Proteomes" id="UP000734854"/>
    </source>
</evidence>
<dbReference type="InterPro" id="IPR054722">
    <property type="entry name" value="PolX-like_BBD"/>
</dbReference>
<dbReference type="EMBL" id="JACMSC010000003">
    <property type="protein sequence ID" value="KAG6528769.1"/>
    <property type="molecule type" value="Genomic_DNA"/>
</dbReference>
<dbReference type="PANTHER" id="PTHR11439">
    <property type="entry name" value="GAG-POL-RELATED RETROTRANSPOSON"/>
    <property type="match status" value="1"/>
</dbReference>
<gene>
    <name evidence="3" type="ORF">ZIOFF_010954</name>
</gene>
<evidence type="ECO:0008006" key="5">
    <source>
        <dbReference type="Google" id="ProtNLM"/>
    </source>
</evidence>
<sequence length="339" mass="38276">MRSNKINTKKVIFKEGIEDVEVIILQLIEQGQQTSLMLNVTDAIGCSNRMCGEKDTFSNLDESFHSSVKFGDNSTISVIGKGKVTIQAKGDSTDIISNVLFVPDLKTSLLSVGQLQEKGYKIAIKEGVCRIRDAKLGLIAQVNMTASRMFPLYLHTTPHSCFSTKFDDEAWLWHFRYGHLNFSELKTLTQKNMVIGLPQITSPSQVCEECAVSKQHRNQFPQGKSWRAKVALELVHSDICGSITPHSNGDERRKKLYSKCEKCIFLATRPDIMYAISMISRYMDCAIEMHLLAAKRIFRYLQGTKEYGLFYKKEEKSDLLGFTDSESAGDLDGKSWLEI</sequence>
<dbReference type="Pfam" id="PF22936">
    <property type="entry name" value="Pol_BBD"/>
    <property type="match status" value="1"/>
</dbReference>
<evidence type="ECO:0000313" key="3">
    <source>
        <dbReference type="EMBL" id="KAG6528769.1"/>
    </source>
</evidence>